<organism evidence="8 9">
    <name type="scientific">Paraburkholderia unamae</name>
    <dbReference type="NCBI Taxonomy" id="219649"/>
    <lineage>
        <taxon>Bacteria</taxon>
        <taxon>Pseudomonadati</taxon>
        <taxon>Pseudomonadota</taxon>
        <taxon>Betaproteobacteria</taxon>
        <taxon>Burkholderiales</taxon>
        <taxon>Burkholderiaceae</taxon>
        <taxon>Paraburkholderia</taxon>
    </lineage>
</organism>
<dbReference type="InterPro" id="IPR001789">
    <property type="entry name" value="Sig_transdc_resp-reg_receiver"/>
</dbReference>
<dbReference type="InterPro" id="IPR039420">
    <property type="entry name" value="WalR-like"/>
</dbReference>
<name>A0ABX5KS43_9BURK</name>
<dbReference type="SUPFAM" id="SSF52172">
    <property type="entry name" value="CheY-like"/>
    <property type="match status" value="1"/>
</dbReference>
<reference evidence="8 9" key="1">
    <citation type="submission" date="2018-05" db="EMBL/GenBank/DDBJ databases">
        <title>Genomic Encyclopedia of Type Strains, Phase IV (KMG-V): Genome sequencing to study the core and pangenomes of soil and plant-associated prokaryotes.</title>
        <authorList>
            <person name="Whitman W."/>
        </authorList>
    </citation>
    <scope>NUCLEOTIDE SEQUENCE [LARGE SCALE GENOMIC DNA]</scope>
    <source>
        <strain evidence="8 9">SCZa-39</strain>
    </source>
</reference>
<dbReference type="RefSeq" id="WP_116611555.1">
    <property type="nucleotide sequence ID" value="NZ_CAJZAT010000194.1"/>
</dbReference>
<dbReference type="Gene3D" id="3.40.50.2300">
    <property type="match status" value="1"/>
</dbReference>
<dbReference type="SMART" id="SM00448">
    <property type="entry name" value="REC"/>
    <property type="match status" value="1"/>
</dbReference>
<dbReference type="PROSITE" id="PS50110">
    <property type="entry name" value="RESPONSE_REGULATORY"/>
    <property type="match status" value="1"/>
</dbReference>
<dbReference type="Gene3D" id="1.10.10.10">
    <property type="entry name" value="Winged helix-like DNA-binding domain superfamily/Winged helix DNA-binding domain"/>
    <property type="match status" value="1"/>
</dbReference>
<evidence type="ECO:0000313" key="8">
    <source>
        <dbReference type="EMBL" id="PVX82777.1"/>
    </source>
</evidence>
<feature type="domain" description="Response regulatory" evidence="6">
    <location>
        <begin position="2"/>
        <end position="116"/>
    </location>
</feature>
<comment type="caution">
    <text evidence="4">Lacks conserved residue(s) required for the propagation of feature annotation.</text>
</comment>
<proteinExistence type="predicted"/>
<dbReference type="PANTHER" id="PTHR48111:SF67">
    <property type="entry name" value="TRANSCRIPTIONAL REGULATORY PROTEIN TCTD"/>
    <property type="match status" value="1"/>
</dbReference>
<feature type="DNA-binding region" description="OmpR/PhoB-type" evidence="5">
    <location>
        <begin position="124"/>
        <end position="220"/>
    </location>
</feature>
<feature type="domain" description="OmpR/PhoB-type" evidence="7">
    <location>
        <begin position="124"/>
        <end position="220"/>
    </location>
</feature>
<keyword evidence="3" id="KW-0804">Transcription</keyword>
<evidence type="ECO:0000256" key="5">
    <source>
        <dbReference type="PROSITE-ProRule" id="PRU01091"/>
    </source>
</evidence>
<dbReference type="Pfam" id="PF00072">
    <property type="entry name" value="Response_reg"/>
    <property type="match status" value="1"/>
</dbReference>
<dbReference type="EMBL" id="QEOB01000008">
    <property type="protein sequence ID" value="PVX82777.1"/>
    <property type="molecule type" value="Genomic_DNA"/>
</dbReference>
<comment type="caution">
    <text evidence="8">The sequence shown here is derived from an EMBL/GenBank/DDBJ whole genome shotgun (WGS) entry which is preliminary data.</text>
</comment>
<keyword evidence="2 5" id="KW-0238">DNA-binding</keyword>
<evidence type="ECO:0000256" key="1">
    <source>
        <dbReference type="ARBA" id="ARBA00023015"/>
    </source>
</evidence>
<dbReference type="PROSITE" id="PS51755">
    <property type="entry name" value="OMPR_PHOB"/>
    <property type="match status" value="1"/>
</dbReference>
<gene>
    <name evidence="8" type="ORF">C7402_108150</name>
</gene>
<dbReference type="CDD" id="cd00383">
    <property type="entry name" value="trans_reg_C"/>
    <property type="match status" value="1"/>
</dbReference>
<protein>
    <submittedName>
        <fullName evidence="8">Winged helix family two component transcriptional regulator</fullName>
    </submittedName>
</protein>
<dbReference type="Proteomes" id="UP000245712">
    <property type="component" value="Unassembled WGS sequence"/>
</dbReference>
<dbReference type="InterPro" id="IPR011006">
    <property type="entry name" value="CheY-like_superfamily"/>
</dbReference>
<dbReference type="InterPro" id="IPR036388">
    <property type="entry name" value="WH-like_DNA-bd_sf"/>
</dbReference>
<evidence type="ECO:0000313" key="9">
    <source>
        <dbReference type="Proteomes" id="UP000245712"/>
    </source>
</evidence>
<evidence type="ECO:0000256" key="4">
    <source>
        <dbReference type="PROSITE-ProRule" id="PRU00169"/>
    </source>
</evidence>
<evidence type="ECO:0000259" key="6">
    <source>
        <dbReference type="PROSITE" id="PS50110"/>
    </source>
</evidence>
<dbReference type="SMART" id="SM00862">
    <property type="entry name" value="Trans_reg_C"/>
    <property type="match status" value="1"/>
</dbReference>
<evidence type="ECO:0000256" key="2">
    <source>
        <dbReference type="ARBA" id="ARBA00023125"/>
    </source>
</evidence>
<evidence type="ECO:0000256" key="3">
    <source>
        <dbReference type="ARBA" id="ARBA00023163"/>
    </source>
</evidence>
<accession>A0ABX5KS43</accession>
<keyword evidence="1" id="KW-0805">Transcription regulation</keyword>
<dbReference type="Gene3D" id="6.10.250.690">
    <property type="match status" value="1"/>
</dbReference>
<sequence>MKLLLVEENVELGRWLCGLLREENFTVDWMADGEAADSLLKTQRYDLVIIEMHLPRMSGKTVLTRLRRRQDNIPVMMMTVHGSIEDKVDCFEAGADDYLVRPFDTRELLARIKALIRRQFADRSARLTCGDLHYRSDTREFRHNDTRLGLRRREHAILEALMLHQGRTVSKHTLMENIFGLDDEPSRDAIDIYIHRLRKHLAPSSAQILTLRGIGYILRARDAPLYEPTAEPTLQAAHER</sequence>
<dbReference type="Pfam" id="PF00486">
    <property type="entry name" value="Trans_reg_C"/>
    <property type="match status" value="1"/>
</dbReference>
<dbReference type="InterPro" id="IPR001867">
    <property type="entry name" value="OmpR/PhoB-type_DNA-bd"/>
</dbReference>
<keyword evidence="9" id="KW-1185">Reference proteome</keyword>
<dbReference type="PANTHER" id="PTHR48111">
    <property type="entry name" value="REGULATOR OF RPOS"/>
    <property type="match status" value="1"/>
</dbReference>
<evidence type="ECO:0000259" key="7">
    <source>
        <dbReference type="PROSITE" id="PS51755"/>
    </source>
</evidence>